<keyword evidence="1" id="KW-0833">Ubl conjugation pathway</keyword>
<gene>
    <name evidence="5" type="ORF">MKW98_024339</name>
</gene>
<organism evidence="5 6">
    <name type="scientific">Papaver atlanticum</name>
    <dbReference type="NCBI Taxonomy" id="357466"/>
    <lineage>
        <taxon>Eukaryota</taxon>
        <taxon>Viridiplantae</taxon>
        <taxon>Streptophyta</taxon>
        <taxon>Embryophyta</taxon>
        <taxon>Tracheophyta</taxon>
        <taxon>Spermatophyta</taxon>
        <taxon>Magnoliopsida</taxon>
        <taxon>Ranunculales</taxon>
        <taxon>Papaveraceae</taxon>
        <taxon>Papaveroideae</taxon>
        <taxon>Papaver</taxon>
    </lineage>
</organism>
<dbReference type="InterPro" id="IPR013087">
    <property type="entry name" value="Znf_C2H2_type"/>
</dbReference>
<proteinExistence type="predicted"/>
<feature type="compositionally biased region" description="Basic residues" evidence="3">
    <location>
        <begin position="875"/>
        <end position="886"/>
    </location>
</feature>
<evidence type="ECO:0000256" key="1">
    <source>
        <dbReference type="ARBA" id="ARBA00022786"/>
    </source>
</evidence>
<evidence type="ECO:0000313" key="6">
    <source>
        <dbReference type="Proteomes" id="UP001202328"/>
    </source>
</evidence>
<feature type="compositionally biased region" description="Basic and acidic residues" evidence="3">
    <location>
        <begin position="855"/>
        <end position="874"/>
    </location>
</feature>
<dbReference type="AlphaFoldDB" id="A0AAD4SY74"/>
<dbReference type="InterPro" id="IPR006865">
    <property type="entry name" value="DUF629"/>
</dbReference>
<evidence type="ECO:0000256" key="2">
    <source>
        <dbReference type="ARBA" id="ARBA00022801"/>
    </source>
</evidence>
<dbReference type="EMBL" id="JAJJMB010007708">
    <property type="protein sequence ID" value="KAI3928738.1"/>
    <property type="molecule type" value="Genomic_DNA"/>
</dbReference>
<name>A0AAD4SY74_9MAGN</name>
<reference evidence="5" key="1">
    <citation type="submission" date="2022-04" db="EMBL/GenBank/DDBJ databases">
        <title>A functionally conserved STORR gene fusion in Papaver species that diverged 16.8 million years ago.</title>
        <authorList>
            <person name="Catania T."/>
        </authorList>
    </citation>
    <scope>NUCLEOTIDE SEQUENCE</scope>
    <source>
        <strain evidence="5">S-188037</strain>
    </source>
</reference>
<protein>
    <recommendedName>
        <fullName evidence="4">C2H2-type domain-containing protein</fullName>
    </recommendedName>
</protein>
<evidence type="ECO:0000256" key="3">
    <source>
        <dbReference type="SAM" id="MobiDB-lite"/>
    </source>
</evidence>
<accession>A0AAD4SY74</accession>
<sequence length="886" mass="101117">MDHSLFSCIKVECEKALTALRRGNHTKALKLMKEASVRYESIGLIHRVQGTICVKLAALIEDPNVKQRHIKNAIDSARRAVLLWPNSIEFALFYANLLLEYINGSKVGYDEIIHECDKALSIQNPIDPAKESLQDESQNKLPTPEKRIDYVQQELRNLIQRANIASISNWMKNLNNATDEKASLAQARQPNEIKKATKTPDERRKEIEVRVAAARLLQQKPVLIPVENDEGRVVDSSLGTHKVVERRKHLNLRKIASFSDRMNHVKSFWDAMALEKKQSLLHVNIEDLKSHFSSSKDSLMLQTLLEALLFAQDKKTWKFWVCCCCSEKFTDGDSHLQHVVREHMGSLSPNLQSVLPQEVDTDWNWMLQYGSWKPVDSSAAFKMAEDRSNFRSSKLLSGYYSRIDDDDDRRNASTTDNWYSRYTWDSNEEKELTMDGDQTAMCCNGSLVEIGRHANVSILEPMEYDNARWLKSFPVTQSWPTCEDTERIKLLEDIHVMFQSLIRHKCLALQRLVPGSQLSNLGLDQTPRCICFLGAFQLSKASLTNEKPSDAKEPEIKEIVVLSRDSSFLFLGERLFRGEITSSGYEKGCSVSYGDAAATSFPFSDNDDCLPLDSSALLSWIFYGPSSGEKLTSWIRLKKENSHHGLEFLQMLEKEHYLLQGLCERKCEHLSHNEALQAVESLIFEELKKREHVTRFASRTLEAAVRKRQEELTERESDSMSISSRFELEALSSVLKEAQSLSITQFGYEETLSGVTTHLCDTDYGEDDNGRMYDVLHQADNCIQLSKIDARIMRNVTGMQQLGLKLGPSSSYNFRAIILPLVKSFIRSHLEELVDKDATERSEVAREAFLAELALDSKKGNHKGGDSKHNQEQMKHKKKNKDHIRR</sequence>
<dbReference type="Pfam" id="PF04781">
    <property type="entry name" value="DUF627"/>
    <property type="match status" value="1"/>
</dbReference>
<dbReference type="GO" id="GO:0016787">
    <property type="term" value="F:hydrolase activity"/>
    <property type="evidence" value="ECO:0007669"/>
    <property type="project" value="UniProtKB-KW"/>
</dbReference>
<dbReference type="InterPro" id="IPR052398">
    <property type="entry name" value="Ubiquitin_hydrolase_53/54"/>
</dbReference>
<dbReference type="PANTHER" id="PTHR22975">
    <property type="entry name" value="UBIQUITIN SPECIFIC PROTEINASE"/>
    <property type="match status" value="1"/>
</dbReference>
<feature type="domain" description="C2H2-type" evidence="4">
    <location>
        <begin position="322"/>
        <end position="343"/>
    </location>
</feature>
<dbReference type="PROSITE" id="PS00028">
    <property type="entry name" value="ZINC_FINGER_C2H2_1"/>
    <property type="match status" value="1"/>
</dbReference>
<evidence type="ECO:0000259" key="4">
    <source>
        <dbReference type="PROSITE" id="PS00028"/>
    </source>
</evidence>
<dbReference type="Pfam" id="PF04780">
    <property type="entry name" value="DUF629"/>
    <property type="match status" value="1"/>
</dbReference>
<keyword evidence="2" id="KW-0378">Hydrolase</keyword>
<comment type="caution">
    <text evidence="5">The sequence shown here is derived from an EMBL/GenBank/DDBJ whole genome shotgun (WGS) entry which is preliminary data.</text>
</comment>
<dbReference type="InterPro" id="IPR006866">
    <property type="entry name" value="DUF627_N"/>
</dbReference>
<evidence type="ECO:0000313" key="5">
    <source>
        <dbReference type="EMBL" id="KAI3928738.1"/>
    </source>
</evidence>
<dbReference type="PANTHER" id="PTHR22975:SF9">
    <property type="entry name" value="ECHINUS SPLICE FORM 3"/>
    <property type="match status" value="1"/>
</dbReference>
<dbReference type="Proteomes" id="UP001202328">
    <property type="component" value="Unassembled WGS sequence"/>
</dbReference>
<feature type="region of interest" description="Disordered" evidence="3">
    <location>
        <begin position="855"/>
        <end position="886"/>
    </location>
</feature>
<keyword evidence="6" id="KW-1185">Reference proteome</keyword>